<dbReference type="InterPro" id="IPR004089">
    <property type="entry name" value="MCPsignal_dom"/>
</dbReference>
<evidence type="ECO:0000313" key="7">
    <source>
        <dbReference type="EMBL" id="TDQ81337.1"/>
    </source>
</evidence>
<dbReference type="OrthoDB" id="3378718at2"/>
<dbReference type="Pfam" id="PF00672">
    <property type="entry name" value="HAMP"/>
    <property type="match status" value="1"/>
</dbReference>
<evidence type="ECO:0000259" key="6">
    <source>
        <dbReference type="PROSITE" id="PS50885"/>
    </source>
</evidence>
<sequence>MSNRMSLKTRLLLAGLAAVAAIVVTAGVGLFGMSRSNSGLETSITSTTAVLHQKHADMMHDALRGDVLFALVTGPDGDAADRDSIRADLADHVADFEQSIAALQALPLAPEIRNAVDEVVPALEAYIVAAQENVALGLSDVTAGREDFPHFMTAFTDLEERMETLGELIEQFGNSAGSAATATNNRLIQVLLAVSAIAMILLIIVNWLTAGGISRPILGMVDAMQRLARGDQAVEIPGLQRGDEVGRMAEAVQVFKENAIKTEELKAAQSRDLAAREERTQRLEQLCRDFDRHVTARLESVIAAVAQVEGTAQSMSRVAEDTAAEAGQVNQASEAATGNVNAVAAATEQLAASIAEIGQQMGRSREIAGQASTQASNTNAQIRQLADAAQRIGAVVQLITDIASQTNLLALNATIEAARAGEAGKGFAVVASEVKNLATQTGKATDEIAQQINGIQNESGAAVAAIESIAGTIDEINQITGGVAAAVEQQSAATKEIARSVEQAAGSNQEMSTRITTVSRAASETGTAAGQLLESSNALSRDAQDLRQEVEQFLATIRTI</sequence>
<evidence type="ECO:0000256" key="4">
    <source>
        <dbReference type="SAM" id="Phobius"/>
    </source>
</evidence>
<accession>A0A4R6WRB7</accession>
<keyword evidence="1 3" id="KW-0807">Transducer</keyword>
<proteinExistence type="inferred from homology"/>
<comment type="caution">
    <text evidence="7">The sequence shown here is derived from an EMBL/GenBank/DDBJ whole genome shotgun (WGS) entry which is preliminary data.</text>
</comment>
<dbReference type="GO" id="GO:0007165">
    <property type="term" value="P:signal transduction"/>
    <property type="evidence" value="ECO:0007669"/>
    <property type="project" value="UniProtKB-KW"/>
</dbReference>
<keyword evidence="4" id="KW-1133">Transmembrane helix</keyword>
<name>A0A4R6WRB7_9PROT</name>
<dbReference type="Pfam" id="PF00015">
    <property type="entry name" value="MCPsignal"/>
    <property type="match status" value="1"/>
</dbReference>
<evidence type="ECO:0000259" key="5">
    <source>
        <dbReference type="PROSITE" id="PS50111"/>
    </source>
</evidence>
<dbReference type="SUPFAM" id="SSF58104">
    <property type="entry name" value="Methyl-accepting chemotaxis protein (MCP) signaling domain"/>
    <property type="match status" value="1"/>
</dbReference>
<keyword evidence="8" id="KW-1185">Reference proteome</keyword>
<keyword evidence="4" id="KW-0812">Transmembrane</keyword>
<dbReference type="Gene3D" id="6.10.340.10">
    <property type="match status" value="1"/>
</dbReference>
<dbReference type="PANTHER" id="PTHR32089:SF112">
    <property type="entry name" value="LYSOZYME-LIKE PROTEIN-RELATED"/>
    <property type="match status" value="1"/>
</dbReference>
<feature type="domain" description="HAMP" evidence="6">
    <location>
        <begin position="211"/>
        <end position="264"/>
    </location>
</feature>
<dbReference type="GO" id="GO:0016020">
    <property type="term" value="C:membrane"/>
    <property type="evidence" value="ECO:0007669"/>
    <property type="project" value="InterPro"/>
</dbReference>
<gene>
    <name evidence="7" type="ORF">A8950_2402</name>
</gene>
<dbReference type="EMBL" id="SNYW01000009">
    <property type="protein sequence ID" value="TDQ81337.1"/>
    <property type="molecule type" value="Genomic_DNA"/>
</dbReference>
<dbReference type="InterPro" id="IPR003660">
    <property type="entry name" value="HAMP_dom"/>
</dbReference>
<reference evidence="7 8" key="1">
    <citation type="submission" date="2019-03" db="EMBL/GenBank/DDBJ databases">
        <title>Genomic Encyclopedia of Type Strains, Phase III (KMG-III): the genomes of soil and plant-associated and newly described type strains.</title>
        <authorList>
            <person name="Whitman W."/>
        </authorList>
    </citation>
    <scope>NUCLEOTIDE SEQUENCE [LARGE SCALE GENOMIC DNA]</scope>
    <source>
        <strain evidence="7 8">CGMCC 1.7660</strain>
    </source>
</reference>
<dbReference type="PROSITE" id="PS50111">
    <property type="entry name" value="CHEMOTAXIS_TRANSDUC_2"/>
    <property type="match status" value="1"/>
</dbReference>
<dbReference type="Gene3D" id="1.10.287.950">
    <property type="entry name" value="Methyl-accepting chemotaxis protein"/>
    <property type="match status" value="1"/>
</dbReference>
<comment type="similarity">
    <text evidence="2">Belongs to the methyl-accepting chemotaxis (MCP) protein family.</text>
</comment>
<dbReference type="PROSITE" id="PS50885">
    <property type="entry name" value="HAMP"/>
    <property type="match status" value="1"/>
</dbReference>
<evidence type="ECO:0000313" key="8">
    <source>
        <dbReference type="Proteomes" id="UP000295783"/>
    </source>
</evidence>
<dbReference type="AlphaFoldDB" id="A0A4R6WRB7"/>
<evidence type="ECO:0000256" key="3">
    <source>
        <dbReference type="PROSITE-ProRule" id="PRU00284"/>
    </source>
</evidence>
<dbReference type="Proteomes" id="UP000295783">
    <property type="component" value="Unassembled WGS sequence"/>
</dbReference>
<dbReference type="CDD" id="cd06225">
    <property type="entry name" value="HAMP"/>
    <property type="match status" value="1"/>
</dbReference>
<dbReference type="SMART" id="SM00283">
    <property type="entry name" value="MA"/>
    <property type="match status" value="1"/>
</dbReference>
<feature type="transmembrane region" description="Helical" evidence="4">
    <location>
        <begin position="187"/>
        <end position="208"/>
    </location>
</feature>
<protein>
    <submittedName>
        <fullName evidence="7">Methyl-accepting chemotaxis protein</fullName>
    </submittedName>
</protein>
<evidence type="ECO:0000256" key="2">
    <source>
        <dbReference type="ARBA" id="ARBA00029447"/>
    </source>
</evidence>
<evidence type="ECO:0000256" key="1">
    <source>
        <dbReference type="ARBA" id="ARBA00023224"/>
    </source>
</evidence>
<dbReference type="SMART" id="SM00304">
    <property type="entry name" value="HAMP"/>
    <property type="match status" value="2"/>
</dbReference>
<keyword evidence="4" id="KW-0472">Membrane</keyword>
<dbReference type="PANTHER" id="PTHR32089">
    <property type="entry name" value="METHYL-ACCEPTING CHEMOTAXIS PROTEIN MCPB"/>
    <property type="match status" value="1"/>
</dbReference>
<feature type="domain" description="Methyl-accepting transducer" evidence="5">
    <location>
        <begin position="311"/>
        <end position="526"/>
    </location>
</feature>
<organism evidence="7 8">
    <name type="scientific">Dongia mobilis</name>
    <dbReference type="NCBI Taxonomy" id="578943"/>
    <lineage>
        <taxon>Bacteria</taxon>
        <taxon>Pseudomonadati</taxon>
        <taxon>Pseudomonadota</taxon>
        <taxon>Alphaproteobacteria</taxon>
        <taxon>Rhodospirillales</taxon>
        <taxon>Dongiaceae</taxon>
        <taxon>Dongia</taxon>
    </lineage>
</organism>